<dbReference type="Gene3D" id="2.50.20.10">
    <property type="entry name" value="Lipoprotein localisation LolA/LolB/LppX"/>
    <property type="match status" value="1"/>
</dbReference>
<dbReference type="PANTHER" id="PTHR35869">
    <property type="entry name" value="OUTER-MEMBRANE LIPOPROTEIN CARRIER PROTEIN"/>
    <property type="match status" value="1"/>
</dbReference>
<evidence type="ECO:0000313" key="3">
    <source>
        <dbReference type="EMBL" id="PUV24867.1"/>
    </source>
</evidence>
<dbReference type="AlphaFoldDB" id="A0A363NVT6"/>
<accession>A0A363NVT6</accession>
<name>A0A363NVT6_9SPHI</name>
<dbReference type="EMBL" id="QCXX01000002">
    <property type="protein sequence ID" value="PUV24867.1"/>
    <property type="molecule type" value="Genomic_DNA"/>
</dbReference>
<reference evidence="3 4" key="1">
    <citation type="submission" date="2018-04" db="EMBL/GenBank/DDBJ databases">
        <title>Sphingobacterium sp. M46 Genome.</title>
        <authorList>
            <person name="Cheng J."/>
            <person name="Li Y."/>
        </authorList>
    </citation>
    <scope>NUCLEOTIDE SEQUENCE [LARGE SCALE GENOMIC DNA]</scope>
    <source>
        <strain evidence="3 4">M46</strain>
    </source>
</reference>
<gene>
    <name evidence="3" type="ORF">DCO56_07875</name>
</gene>
<dbReference type="OrthoDB" id="1027451at2"/>
<dbReference type="SUPFAM" id="SSF89392">
    <property type="entry name" value="Prokaryotic lipoproteins and lipoprotein localization factors"/>
    <property type="match status" value="1"/>
</dbReference>
<dbReference type="Pfam" id="PF03548">
    <property type="entry name" value="LolA"/>
    <property type="match status" value="1"/>
</dbReference>
<dbReference type="PANTHER" id="PTHR35869:SF1">
    <property type="entry name" value="OUTER-MEMBRANE LIPOPROTEIN CARRIER PROTEIN"/>
    <property type="match status" value="1"/>
</dbReference>
<dbReference type="Proteomes" id="UP000250831">
    <property type="component" value="Unassembled WGS sequence"/>
</dbReference>
<evidence type="ECO:0000313" key="4">
    <source>
        <dbReference type="Proteomes" id="UP000250831"/>
    </source>
</evidence>
<evidence type="ECO:0000256" key="1">
    <source>
        <dbReference type="ARBA" id="ARBA00022729"/>
    </source>
</evidence>
<comment type="caution">
    <text evidence="3">The sequence shown here is derived from an EMBL/GenBank/DDBJ whole genome shotgun (WGS) entry which is preliminary data.</text>
</comment>
<evidence type="ECO:0000256" key="2">
    <source>
        <dbReference type="SAM" id="SignalP"/>
    </source>
</evidence>
<proteinExistence type="predicted"/>
<organism evidence="3 4">
    <name type="scientific">Sphingobacterium athyrii</name>
    <dbReference type="NCBI Taxonomy" id="2152717"/>
    <lineage>
        <taxon>Bacteria</taxon>
        <taxon>Pseudomonadati</taxon>
        <taxon>Bacteroidota</taxon>
        <taxon>Sphingobacteriia</taxon>
        <taxon>Sphingobacteriales</taxon>
        <taxon>Sphingobacteriaceae</taxon>
        <taxon>Sphingobacterium</taxon>
    </lineage>
</organism>
<dbReference type="InterPro" id="IPR029046">
    <property type="entry name" value="LolA/LolB/LppX"/>
</dbReference>
<feature type="chain" id="PRO_5016595202" evidence="2">
    <location>
        <begin position="21"/>
        <end position="210"/>
    </location>
</feature>
<protein>
    <submittedName>
        <fullName evidence="3">Cell envelope biogenesis protein LolA</fullName>
    </submittedName>
</protein>
<keyword evidence="4" id="KW-1185">Reference proteome</keyword>
<dbReference type="InterPro" id="IPR004564">
    <property type="entry name" value="OM_lipoprot_carrier_LolA-like"/>
</dbReference>
<dbReference type="RefSeq" id="WP_108633203.1">
    <property type="nucleotide sequence ID" value="NZ_QCXX01000002.1"/>
</dbReference>
<keyword evidence="1 2" id="KW-0732">Signal</keyword>
<feature type="signal peptide" evidence="2">
    <location>
        <begin position="1"/>
        <end position="20"/>
    </location>
</feature>
<sequence length="210" mass="24223">MKTKLILLIICLFHFAYTKAQEEAMSNAEISNFKQTVVAEAQKIKTLKTDFVQYKHLDFLSKEITSSGSMLLKNPNKLLWKYNKPIQYGILFKDNKVLINDQGKKNKVDLGNNKKFEKINKMIIGSISGDLFSANDFNITFYKNKNQRIAKLSPKTKELSTYIQTVILYFNNQQLTVSEVQLIEPSKDYTKIVFKNKQINQPIADASFSF</sequence>
<dbReference type="CDD" id="cd16325">
    <property type="entry name" value="LolA"/>
    <property type="match status" value="1"/>
</dbReference>